<evidence type="ECO:0000256" key="2">
    <source>
        <dbReference type="ARBA" id="ARBA00022694"/>
    </source>
</evidence>
<gene>
    <name evidence="3" type="ORF">HK100_006784</name>
</gene>
<dbReference type="Proteomes" id="UP001211907">
    <property type="component" value="Unassembled WGS sequence"/>
</dbReference>
<dbReference type="InterPro" id="IPR038085">
    <property type="entry name" value="Rnp2-like_sf"/>
</dbReference>
<dbReference type="GO" id="GO:0001682">
    <property type="term" value="P:tRNA 5'-leader removal"/>
    <property type="evidence" value="ECO:0007669"/>
    <property type="project" value="InterPro"/>
</dbReference>
<keyword evidence="2" id="KW-0819">tRNA processing</keyword>
<dbReference type="GO" id="GO:0030677">
    <property type="term" value="C:ribonuclease P complex"/>
    <property type="evidence" value="ECO:0007669"/>
    <property type="project" value="InterPro"/>
</dbReference>
<comment type="caution">
    <text evidence="3">The sequence shown here is derived from an EMBL/GenBank/DDBJ whole genome shotgun (WGS) entry which is preliminary data.</text>
</comment>
<dbReference type="AlphaFoldDB" id="A0AAD5SRE6"/>
<keyword evidence="4" id="KW-1185">Reference proteome</keyword>
<dbReference type="Gene3D" id="3.30.70.3250">
    <property type="entry name" value="Ribonuclease P, Pop5 subunit"/>
    <property type="match status" value="1"/>
</dbReference>
<proteinExistence type="inferred from homology"/>
<dbReference type="EMBL" id="JADGJH010003164">
    <property type="protein sequence ID" value="KAJ3093045.1"/>
    <property type="molecule type" value="Genomic_DNA"/>
</dbReference>
<evidence type="ECO:0000256" key="1">
    <source>
        <dbReference type="ARBA" id="ARBA00010800"/>
    </source>
</evidence>
<accession>A0AAD5SRE6</accession>
<protein>
    <submittedName>
        <fullName evidence="3">Uncharacterized protein</fullName>
    </submittedName>
</protein>
<dbReference type="Pfam" id="PF01900">
    <property type="entry name" value="RNase_P_Rpp14"/>
    <property type="match status" value="1"/>
</dbReference>
<sequence length="216" mass="23941">MSQRRTFSALQTETETATNLKRIKPDESNKHKARRLTINPHFKYLHVRHSFSNQTPSLQTPQAQYIVAIDQALRDLYGIIGAAKRRPDLIFYASAIGEAVLRCPKKFCAEIQAALSLANVCIQKICRFDIIDIQDSVSAFDSIDFITPSTTESLDAGISVEQKDLWVVADEIKDLCGWSVVSGVEASADFFGASDGRWVDVLDEDVFDVITAGGLL</sequence>
<name>A0AAD5SRE6_9FUNG</name>
<evidence type="ECO:0000313" key="3">
    <source>
        <dbReference type="EMBL" id="KAJ3093045.1"/>
    </source>
</evidence>
<comment type="similarity">
    <text evidence="1">Belongs to the eukaryotic/archaeal RNase P protein component 2 family.</text>
</comment>
<organism evidence="3 4">
    <name type="scientific">Physocladia obscura</name>
    <dbReference type="NCBI Taxonomy" id="109957"/>
    <lineage>
        <taxon>Eukaryota</taxon>
        <taxon>Fungi</taxon>
        <taxon>Fungi incertae sedis</taxon>
        <taxon>Chytridiomycota</taxon>
        <taxon>Chytridiomycota incertae sedis</taxon>
        <taxon>Chytridiomycetes</taxon>
        <taxon>Chytridiales</taxon>
        <taxon>Chytriomycetaceae</taxon>
        <taxon>Physocladia</taxon>
    </lineage>
</organism>
<reference evidence="3" key="1">
    <citation type="submission" date="2020-05" db="EMBL/GenBank/DDBJ databases">
        <title>Phylogenomic resolution of chytrid fungi.</title>
        <authorList>
            <person name="Stajich J.E."/>
            <person name="Amses K."/>
            <person name="Simmons R."/>
            <person name="Seto K."/>
            <person name="Myers J."/>
            <person name="Bonds A."/>
            <person name="Quandt C.A."/>
            <person name="Barry K."/>
            <person name="Liu P."/>
            <person name="Grigoriev I."/>
            <person name="Longcore J.E."/>
            <person name="James T.Y."/>
        </authorList>
    </citation>
    <scope>NUCLEOTIDE SEQUENCE</scope>
    <source>
        <strain evidence="3">JEL0513</strain>
    </source>
</reference>
<dbReference type="SUPFAM" id="SSF160350">
    <property type="entry name" value="Rnp2-like"/>
    <property type="match status" value="1"/>
</dbReference>
<dbReference type="InterPro" id="IPR002759">
    <property type="entry name" value="Pop5/Rpp14/Rnp2-like"/>
</dbReference>
<evidence type="ECO:0000313" key="4">
    <source>
        <dbReference type="Proteomes" id="UP001211907"/>
    </source>
</evidence>